<reference evidence="1 2" key="1">
    <citation type="submission" date="2020-08" db="EMBL/GenBank/DDBJ databases">
        <title>Genomic Encyclopedia of Type Strains, Phase IV (KMG-V): Genome sequencing to study the core and pangenomes of soil and plant-associated prokaryotes.</title>
        <authorList>
            <person name="Whitman W."/>
        </authorList>
    </citation>
    <scope>NUCLEOTIDE SEQUENCE [LARGE SCALE GENOMIC DNA]</scope>
    <source>
        <strain evidence="1 2">SEMIA 4011</strain>
    </source>
</reference>
<name>A0A7W9ZMQ1_RHILE</name>
<gene>
    <name evidence="1" type="ORF">GGE66_000475</name>
</gene>
<organism evidence="1 2">
    <name type="scientific">Rhizobium leguminosarum</name>
    <dbReference type="NCBI Taxonomy" id="384"/>
    <lineage>
        <taxon>Bacteria</taxon>
        <taxon>Pseudomonadati</taxon>
        <taxon>Pseudomonadota</taxon>
        <taxon>Alphaproteobacteria</taxon>
        <taxon>Hyphomicrobiales</taxon>
        <taxon>Rhizobiaceae</taxon>
        <taxon>Rhizobium/Agrobacterium group</taxon>
        <taxon>Rhizobium</taxon>
    </lineage>
</organism>
<sequence>MFHKSRDAVPVQFNTFGAPSDQQPQQRLLVLHPMLKCLNDPARQFLAICLFGYSFRRDDEVIDPLTESQIVFI</sequence>
<dbReference type="AlphaFoldDB" id="A0A7W9ZMQ1"/>
<comment type="caution">
    <text evidence="1">The sequence shown here is derived from an EMBL/GenBank/DDBJ whole genome shotgun (WGS) entry which is preliminary data.</text>
</comment>
<evidence type="ECO:0000313" key="1">
    <source>
        <dbReference type="EMBL" id="MBB6219531.1"/>
    </source>
</evidence>
<evidence type="ECO:0000313" key="2">
    <source>
        <dbReference type="Proteomes" id="UP000517187"/>
    </source>
</evidence>
<proteinExistence type="predicted"/>
<accession>A0A7W9ZMQ1</accession>
<protein>
    <submittedName>
        <fullName evidence="1">Uncharacterized protein</fullName>
    </submittedName>
</protein>
<dbReference type="EMBL" id="JACIIJ010000001">
    <property type="protein sequence ID" value="MBB6219531.1"/>
    <property type="molecule type" value="Genomic_DNA"/>
</dbReference>
<dbReference type="Proteomes" id="UP000517187">
    <property type="component" value="Unassembled WGS sequence"/>
</dbReference>